<dbReference type="Pfam" id="PF00207">
    <property type="entry name" value="A2M"/>
    <property type="match status" value="1"/>
</dbReference>
<evidence type="ECO:0000313" key="13">
    <source>
        <dbReference type="EnsemblMetazoa" id="AEPI000881-PA"/>
    </source>
</evidence>
<dbReference type="Gene3D" id="2.20.130.20">
    <property type="match status" value="2"/>
</dbReference>
<dbReference type="Proteomes" id="UP000075885">
    <property type="component" value="Unassembled WGS sequence"/>
</dbReference>
<reference evidence="13" key="2">
    <citation type="submission" date="2020-05" db="UniProtKB">
        <authorList>
            <consortium name="EnsemblMetazoa"/>
        </authorList>
    </citation>
    <scope>IDENTIFICATION</scope>
    <source>
        <strain evidence="13">Epiroticus2</strain>
    </source>
</reference>
<dbReference type="SMART" id="SM01359">
    <property type="entry name" value="A2M_N_2"/>
    <property type="match status" value="1"/>
</dbReference>
<keyword evidence="3" id="KW-0732">Signal</keyword>
<dbReference type="Gene3D" id="1.50.10.20">
    <property type="match status" value="1"/>
</dbReference>
<dbReference type="SUPFAM" id="SSF48239">
    <property type="entry name" value="Terpenoid cyclases/Protein prenyltransferases"/>
    <property type="match status" value="1"/>
</dbReference>
<dbReference type="Pfam" id="PF07678">
    <property type="entry name" value="TED_complement"/>
    <property type="match status" value="1"/>
</dbReference>
<dbReference type="InterPro" id="IPR011626">
    <property type="entry name" value="Alpha-macroglobulin_TED"/>
</dbReference>
<dbReference type="Gene3D" id="2.60.40.1940">
    <property type="match status" value="1"/>
</dbReference>
<evidence type="ECO:0000313" key="14">
    <source>
        <dbReference type="Proteomes" id="UP000075885"/>
    </source>
</evidence>
<evidence type="ECO:0000256" key="2">
    <source>
        <dbReference type="ARBA" id="ARBA00022525"/>
    </source>
</evidence>
<dbReference type="InterPro" id="IPR008930">
    <property type="entry name" value="Terpenoid_cyclase/PrenylTrfase"/>
</dbReference>
<dbReference type="Pfam" id="PF07703">
    <property type="entry name" value="A2M_BRD"/>
    <property type="match status" value="1"/>
</dbReference>
<evidence type="ECO:0000259" key="11">
    <source>
        <dbReference type="SMART" id="SM01359"/>
    </source>
</evidence>
<dbReference type="InterPro" id="IPR013783">
    <property type="entry name" value="Ig-like_fold"/>
</dbReference>
<dbReference type="EnsemblMetazoa" id="AEPI000881-RA">
    <property type="protein sequence ID" value="AEPI000881-PA"/>
    <property type="gene ID" value="AEPI000881"/>
</dbReference>
<name>A0A182P1U7_9DIPT</name>
<dbReference type="PANTHER" id="PTHR11412:SF136">
    <property type="entry name" value="CD109 ANTIGEN"/>
    <property type="match status" value="1"/>
</dbReference>
<keyword evidence="14" id="KW-1185">Reference proteome</keyword>
<proteinExistence type="predicted"/>
<dbReference type="PANTHER" id="PTHR11412">
    <property type="entry name" value="MACROGLOBULIN / COMPLEMENT"/>
    <property type="match status" value="1"/>
</dbReference>
<feature type="domain" description="Alpha-2-macroglobulin bait region" evidence="11">
    <location>
        <begin position="427"/>
        <end position="559"/>
    </location>
</feature>
<evidence type="ECO:0000256" key="7">
    <source>
        <dbReference type="ARBA" id="ARBA00057615"/>
    </source>
</evidence>
<evidence type="ECO:0000256" key="10">
    <source>
        <dbReference type="SAM" id="Phobius"/>
    </source>
</evidence>
<keyword evidence="10" id="KW-1133">Transmembrane helix</keyword>
<dbReference type="Pfam" id="PF01835">
    <property type="entry name" value="MG2"/>
    <property type="match status" value="1"/>
</dbReference>
<dbReference type="Gene3D" id="2.60.40.2950">
    <property type="match status" value="1"/>
</dbReference>
<feature type="transmembrane region" description="Helical" evidence="10">
    <location>
        <begin position="6"/>
        <end position="25"/>
    </location>
</feature>
<evidence type="ECO:0000256" key="9">
    <source>
        <dbReference type="ARBA" id="ARBA00078071"/>
    </source>
</evidence>
<dbReference type="InterPro" id="IPR001599">
    <property type="entry name" value="Macroglobln_a2"/>
</dbReference>
<dbReference type="InterPro" id="IPR041555">
    <property type="entry name" value="MG3"/>
</dbReference>
<evidence type="ECO:0000256" key="5">
    <source>
        <dbReference type="ARBA" id="ARBA00022966"/>
    </source>
</evidence>
<dbReference type="STRING" id="199890.A0A182P1U7"/>
<evidence type="ECO:0000256" key="8">
    <source>
        <dbReference type="ARBA" id="ARBA00063781"/>
    </source>
</evidence>
<comment type="subcellular location">
    <subcellularLocation>
        <location evidence="1">Secreted</location>
    </subcellularLocation>
</comment>
<keyword evidence="10" id="KW-0472">Membrane</keyword>
<reference evidence="14" key="1">
    <citation type="submission" date="2013-03" db="EMBL/GenBank/DDBJ databases">
        <title>The Genome Sequence of Anopheles epiroticus epiroticus2.</title>
        <authorList>
            <consortium name="The Broad Institute Genomics Platform"/>
            <person name="Neafsey D.E."/>
            <person name="Howell P."/>
            <person name="Walker B."/>
            <person name="Young S.K."/>
            <person name="Zeng Q."/>
            <person name="Gargeya S."/>
            <person name="Fitzgerald M."/>
            <person name="Haas B."/>
            <person name="Abouelleil A."/>
            <person name="Allen A.W."/>
            <person name="Alvarado L."/>
            <person name="Arachchi H.M."/>
            <person name="Berlin A.M."/>
            <person name="Chapman S.B."/>
            <person name="Gainer-Dewar J."/>
            <person name="Goldberg J."/>
            <person name="Griggs A."/>
            <person name="Gujja S."/>
            <person name="Hansen M."/>
            <person name="Howarth C."/>
            <person name="Imamovic A."/>
            <person name="Ireland A."/>
            <person name="Larimer J."/>
            <person name="McCowan C."/>
            <person name="Murphy C."/>
            <person name="Pearson M."/>
            <person name="Poon T.W."/>
            <person name="Priest M."/>
            <person name="Roberts A."/>
            <person name="Saif S."/>
            <person name="Shea T."/>
            <person name="Sisk P."/>
            <person name="Sykes S."/>
            <person name="Wortman J."/>
            <person name="Nusbaum C."/>
            <person name="Birren B."/>
        </authorList>
    </citation>
    <scope>NUCLEOTIDE SEQUENCE [LARGE SCALE GENOMIC DNA]</scope>
    <source>
        <strain evidence="14">Epiroticus2</strain>
    </source>
</reference>
<dbReference type="Pfam" id="PF17791">
    <property type="entry name" value="MG3"/>
    <property type="match status" value="1"/>
</dbReference>
<dbReference type="GO" id="GO:0004866">
    <property type="term" value="F:endopeptidase inhibitor activity"/>
    <property type="evidence" value="ECO:0007669"/>
    <property type="project" value="InterPro"/>
</dbReference>
<evidence type="ECO:0000256" key="1">
    <source>
        <dbReference type="ARBA" id="ARBA00004613"/>
    </source>
</evidence>
<dbReference type="InterPro" id="IPR049135">
    <property type="entry name" value="TEP1_CUB2"/>
</dbReference>
<organism evidence="13 14">
    <name type="scientific">Anopheles epiroticus</name>
    <dbReference type="NCBI Taxonomy" id="199890"/>
    <lineage>
        <taxon>Eukaryota</taxon>
        <taxon>Metazoa</taxon>
        <taxon>Ecdysozoa</taxon>
        <taxon>Arthropoda</taxon>
        <taxon>Hexapoda</taxon>
        <taxon>Insecta</taxon>
        <taxon>Pterygota</taxon>
        <taxon>Neoptera</taxon>
        <taxon>Endopterygota</taxon>
        <taxon>Diptera</taxon>
        <taxon>Nematocera</taxon>
        <taxon>Culicoidea</taxon>
        <taxon>Culicidae</taxon>
        <taxon>Anophelinae</taxon>
        <taxon>Anopheles</taxon>
    </lineage>
</organism>
<dbReference type="Gene3D" id="2.60.40.1930">
    <property type="match status" value="2"/>
</dbReference>
<dbReference type="AlphaFoldDB" id="A0A182P1U7"/>
<dbReference type="InterPro" id="IPR002890">
    <property type="entry name" value="MG2"/>
</dbReference>
<comment type="function">
    <text evidence="7">Binds covalently through a thioester bond to the pathogen surface resulting in pathogen clearance.</text>
</comment>
<dbReference type="InterPro" id="IPR040839">
    <property type="entry name" value="MG4"/>
</dbReference>
<keyword evidence="6" id="KW-0325">Glycoprotein</keyword>
<dbReference type="GO" id="GO:0002376">
    <property type="term" value="P:immune system process"/>
    <property type="evidence" value="ECO:0007669"/>
    <property type="project" value="UniProtKB-KW"/>
</dbReference>
<evidence type="ECO:0000256" key="3">
    <source>
        <dbReference type="ARBA" id="ARBA00022729"/>
    </source>
</evidence>
<dbReference type="Pfam" id="PF21412">
    <property type="entry name" value="TEP1_CUB2"/>
    <property type="match status" value="1"/>
</dbReference>
<feature type="domain" description="Alpha-2-macroglobulin" evidence="12">
    <location>
        <begin position="632"/>
        <end position="723"/>
    </location>
</feature>
<dbReference type="Gene3D" id="2.60.120.1540">
    <property type="match status" value="1"/>
</dbReference>
<keyword evidence="2" id="KW-0964">Secreted</keyword>
<evidence type="ECO:0000256" key="4">
    <source>
        <dbReference type="ARBA" id="ARBA00022859"/>
    </source>
</evidence>
<keyword evidence="10" id="KW-0812">Transmembrane</keyword>
<protein>
    <recommendedName>
        <fullName evidence="9">TEP1-F</fullName>
    </recommendedName>
</protein>
<dbReference type="Pfam" id="PF17789">
    <property type="entry name" value="MG4"/>
    <property type="match status" value="1"/>
</dbReference>
<evidence type="ECO:0000256" key="6">
    <source>
        <dbReference type="ARBA" id="ARBA00023180"/>
    </source>
</evidence>
<keyword evidence="4" id="KW-0391">Immunity</keyword>
<comment type="subunit">
    <text evidence="8">Heterodimer of a TEP1-N chain and an TEP1-C chain non-covalently linked. Forms a complex composed of TEP1-N and TEP1-C heterodimer, LRIM1 and APL1C; the interaction stabilizes TEP1-N and TEP1-C heterodimer, prevents its binding to tissues while circulating in the hemolymph and protects the thioester bond from hydrolysis. Mature TEP1 and to a lesser extent full-length TEP1 interact with SPCLIP1; the interaction is induced by microbial infection.</text>
</comment>
<dbReference type="SMART" id="SM01360">
    <property type="entry name" value="A2M"/>
    <property type="match status" value="1"/>
</dbReference>
<dbReference type="Gene3D" id="2.60.40.10">
    <property type="entry name" value="Immunoglobulins"/>
    <property type="match status" value="2"/>
</dbReference>
<dbReference type="InterPro" id="IPR050473">
    <property type="entry name" value="A2M/Complement_sys"/>
</dbReference>
<sequence length="1211" mass="137710">MWQFVTSRILTVIIFIGAAHGLFVVGPKFIRANQDYTLVISNFNSHLSKVDLMLKLEGQTHNSLSMLNVTKMIDVRRNMNRMVNFNMPEHLSNGTYKITIDGQRGFSFHKEAELVYLSKSISGLIQINKPVFKPGDTVKFRVIVLDTELKPPAGVKSVHVTISDPQNNVIRRWSTAKLYAGVFESDLQIAPTPMLGIWNILVQVEGEELVTKTFEVKEYVLSSFDLQVMPTAIPLEEHQALNLTIAANYHFGKPVQGVAKVELYLEDDKLDQKRELEMFGMGQVYLRFNGALELHYDQQDVQVKVTFTEQFTNRTMVKESKITVYKYKYRMELVKESPHFRPGLPFKCELQFRYHNGTPAAGITGKVEVSPLDYEETETSDSNGLIRLVLPTAETTDAMDISFSNNDDGFYFYETVDKVEIVANAYIKLELLSPIKLNRQIHLMVTCNERMTFFVYYVVSKGNIIDSGFMRPSKTTKYPLKLNATEKMIPKAKIVVVTVVSQAMVYDIVDINFNEFRNKFDVTISQEQVAPGQQIVLNISGPSGAYVALAAYDKGLATFSECHDIFWKDAMQIIDENEFDRFNENGLNDLRSIGLIAWTIDEIMFIDVSFKSQRSGQLINDGMRLRTRFPESWLWQNVTIETSGSIRLSETAPDTTTSWYLTGFSIDPVYGLGIIKKPIQFTTVQPFYIVDNLPYSIRRGEVVALQFTLFNNLGAEYIADVTMYNVANQTEFIGRPLGVISYTKSVTVPPSVGKPVSFLVRAKALGEMVIRVKASMMLGLETDALEKVVPVIPERLVRQHFIARDFCFKVATIKSFPMDLVIPSNVDKGSEKIEYLISPLQITPIREDLNKFVSLTYSTSEKALGQLAIISAVLNYQIANKTFAWNQQIEVVGVGYYYLHNYLLPDGSYRTKRRRKPSVFLTALFATFMQSVYDMFDDNYEHKVRLALEWLVSKQHSSGRFDEINSATAKEMQGGLRDGISLTSYVLVALLENEDAKSKHAEAIQNGMKYLSSHNLSNLSAYDLSIVTYAMMLNGHTLKYTALNKLMDLAIYPYNGERCWDTEHSVETTAYALLSLVVAEKYLDCIPIMNWLAKQNFISHSFAFTQSSCVGLKALARLTEKITPSRTDFTIQLKYKTNTKKFHFAALNKATHYEIIDPEDVKFIDIQFDGIGCGLLQVLYKYSIDLRNFENRFQLDLEKQNTGSDYELKLR</sequence>
<evidence type="ECO:0000259" key="12">
    <source>
        <dbReference type="SMART" id="SM01360"/>
    </source>
</evidence>
<dbReference type="FunFam" id="2.60.40.1930:FF:000001">
    <property type="entry name" value="CD109 isoform 3"/>
    <property type="match status" value="1"/>
</dbReference>
<keyword evidence="5" id="KW-0882">Thioester bond</keyword>
<accession>A0A182P1U7</accession>
<dbReference type="GO" id="GO:0005615">
    <property type="term" value="C:extracellular space"/>
    <property type="evidence" value="ECO:0007669"/>
    <property type="project" value="InterPro"/>
</dbReference>
<dbReference type="InterPro" id="IPR011625">
    <property type="entry name" value="A2M_N_BRD"/>
</dbReference>
<dbReference type="VEuPathDB" id="VectorBase:AEPI000881"/>